<sequence>MANPLETAPFSDGPGASAGGEEMEDGGTAGDGEDGDVGVGDGGELTTEAGDGAAAGGVFDEGGDEALGVADLGAAAAGLGDDAGDCAAAEKTSMATKIKTSVEE</sequence>
<evidence type="ECO:0000313" key="2">
    <source>
        <dbReference type="Proteomes" id="UP000694853"/>
    </source>
</evidence>
<evidence type="ECO:0000313" key="3">
    <source>
        <dbReference type="RefSeq" id="XP_027339431.1"/>
    </source>
</evidence>
<protein>
    <submittedName>
        <fullName evidence="3">Circumsporozoite protein-like</fullName>
    </submittedName>
</protein>
<gene>
    <name evidence="3" type="primary">LOC113853152</name>
</gene>
<feature type="compositionally biased region" description="Low complexity" evidence="1">
    <location>
        <begin position="44"/>
        <end position="58"/>
    </location>
</feature>
<feature type="compositionally biased region" description="Acidic residues" evidence="1">
    <location>
        <begin position="21"/>
        <end position="36"/>
    </location>
</feature>
<reference evidence="3" key="2">
    <citation type="submission" date="2025-08" db="UniProtKB">
        <authorList>
            <consortium name="RefSeq"/>
        </authorList>
    </citation>
    <scope>IDENTIFICATION</scope>
    <source>
        <tissue evidence="3">Young leaves</tissue>
    </source>
</reference>
<proteinExistence type="predicted"/>
<dbReference type="RefSeq" id="XP_027339431.1">
    <property type="nucleotide sequence ID" value="XM_027483630.1"/>
</dbReference>
<feature type="region of interest" description="Disordered" evidence="1">
    <location>
        <begin position="1"/>
        <end position="64"/>
    </location>
</feature>
<dbReference type="KEGG" id="aprc:113853152"/>
<reference evidence="2" key="1">
    <citation type="journal article" date="2019" name="Toxins">
        <title>Detection of Abrin-Like and Prepropulchellin-Like Toxin Genes and Transcripts Using Whole Genome Sequencing and Full-Length Transcript Sequencing of Abrus precatorius.</title>
        <authorList>
            <person name="Hovde B.T."/>
            <person name="Daligault H.E."/>
            <person name="Hanschen E.R."/>
            <person name="Kunde Y.A."/>
            <person name="Johnson M.B."/>
            <person name="Starkenburg S.R."/>
            <person name="Johnson S.L."/>
        </authorList>
    </citation>
    <scope>NUCLEOTIDE SEQUENCE [LARGE SCALE GENOMIC DNA]</scope>
</reference>
<dbReference type="Proteomes" id="UP000694853">
    <property type="component" value="Unplaced"/>
</dbReference>
<keyword evidence="2" id="KW-1185">Reference proteome</keyword>
<accession>A0A8B8K6W4</accession>
<organism evidence="2 3">
    <name type="scientific">Abrus precatorius</name>
    <name type="common">Indian licorice</name>
    <name type="synonym">Glycine abrus</name>
    <dbReference type="NCBI Taxonomy" id="3816"/>
    <lineage>
        <taxon>Eukaryota</taxon>
        <taxon>Viridiplantae</taxon>
        <taxon>Streptophyta</taxon>
        <taxon>Embryophyta</taxon>
        <taxon>Tracheophyta</taxon>
        <taxon>Spermatophyta</taxon>
        <taxon>Magnoliopsida</taxon>
        <taxon>eudicotyledons</taxon>
        <taxon>Gunneridae</taxon>
        <taxon>Pentapetalae</taxon>
        <taxon>rosids</taxon>
        <taxon>fabids</taxon>
        <taxon>Fabales</taxon>
        <taxon>Fabaceae</taxon>
        <taxon>Papilionoideae</taxon>
        <taxon>50 kb inversion clade</taxon>
        <taxon>NPAAA clade</taxon>
        <taxon>indigoferoid/millettioid clade</taxon>
        <taxon>Abreae</taxon>
        <taxon>Abrus</taxon>
    </lineage>
</organism>
<name>A0A8B8K6W4_ABRPR</name>
<dbReference type="AlphaFoldDB" id="A0A8B8K6W4"/>
<evidence type="ECO:0000256" key="1">
    <source>
        <dbReference type="SAM" id="MobiDB-lite"/>
    </source>
</evidence>
<dbReference type="GeneID" id="113853152"/>